<dbReference type="Proteomes" id="UP000003922">
    <property type="component" value="Unassembled WGS sequence"/>
</dbReference>
<dbReference type="EMBL" id="AADV02000002">
    <property type="protein sequence ID" value="EAM52445.1"/>
    <property type="molecule type" value="Genomic_DNA"/>
</dbReference>
<keyword evidence="2" id="KW-1185">Reference proteome</keyword>
<name>Q4C826_CROWT</name>
<dbReference type="RefSeq" id="WP_007304095.1">
    <property type="nucleotide sequence ID" value="NZ_AADV02000002.1"/>
</dbReference>
<dbReference type="Gene3D" id="2.160.20.80">
    <property type="entry name" value="E3 ubiquitin-protein ligase SopA"/>
    <property type="match status" value="1"/>
</dbReference>
<gene>
    <name evidence="1" type="ORF">CwatDRAFT_5481</name>
</gene>
<reference evidence="1" key="1">
    <citation type="submission" date="2004-02" db="EMBL/GenBank/DDBJ databases">
        <authorList>
            <consortium name="DOE Joint Genome Institute"/>
        </authorList>
    </citation>
    <scope>NUCLEOTIDE SEQUENCE [LARGE SCALE GENOMIC DNA]</scope>
    <source>
        <strain evidence="1">WH 8501</strain>
    </source>
</reference>
<organism evidence="1 2">
    <name type="scientific">Crocosphaera watsonii WH 8501</name>
    <dbReference type="NCBI Taxonomy" id="165597"/>
    <lineage>
        <taxon>Bacteria</taxon>
        <taxon>Bacillati</taxon>
        <taxon>Cyanobacteriota</taxon>
        <taxon>Cyanophyceae</taxon>
        <taxon>Oscillatoriophycideae</taxon>
        <taxon>Chroococcales</taxon>
        <taxon>Aphanothecaceae</taxon>
        <taxon>Crocosphaera</taxon>
    </lineage>
</organism>
<dbReference type="InterPro" id="IPR001646">
    <property type="entry name" value="5peptide_repeat"/>
</dbReference>
<comment type="caution">
    <text evidence="1">The sequence shown here is derived from an EMBL/GenBank/DDBJ whole genome shotgun (WGS) entry which is preliminary data.</text>
</comment>
<protein>
    <submittedName>
        <fullName evidence="1">Pentapeptide repeat</fullName>
    </submittedName>
</protein>
<dbReference type="KEGG" id="cwa:CwatDRAFT_5481"/>
<reference evidence="1" key="2">
    <citation type="submission" date="2005-06" db="EMBL/GenBank/DDBJ databases">
        <title>Sequencing of the draft genome and assembly of Crocosphaera watsonii WH 8501.</title>
        <authorList>
            <consortium name="US DOE Joint Genome Institute (JGI-PGF)"/>
            <person name="Copeland A."/>
            <person name="Lucas S."/>
            <person name="Lapidus A."/>
            <person name="Barry K."/>
            <person name="Detter C."/>
            <person name="Glavina T."/>
            <person name="Hammon N."/>
            <person name="Israni S."/>
            <person name="Pitluck S."/>
            <person name="Richardson P."/>
        </authorList>
    </citation>
    <scope>NUCLEOTIDE SEQUENCE [LARGE SCALE GENOMIC DNA]</scope>
    <source>
        <strain evidence="1">WH 8501</strain>
    </source>
</reference>
<reference evidence="1" key="3">
    <citation type="submission" date="2016-12" db="EMBL/GenBank/DDBJ databases">
        <title>Annotation of the draft genome assembly of Crocosphaera watsonii WH 8501.</title>
        <authorList>
            <consortium name="US DOE Joint Genome Institute (JGI-ORNL)"/>
            <person name="Larimer F."/>
            <person name="Land M."/>
        </authorList>
    </citation>
    <scope>NUCLEOTIDE SEQUENCE</scope>
    <source>
        <strain evidence="1">WH 8501</strain>
    </source>
</reference>
<dbReference type="AlphaFoldDB" id="Q4C826"/>
<sequence length="98" mass="10768">MYQDLLTLCSFYFLKAFSPSDYPLWEKLSRKSPNLRDADLRKADLTNANLKGALLTDPNLTGAKLTGANLTNPDSALQKVALNTTSLGLIIKYNCLSS</sequence>
<dbReference type="SUPFAM" id="SSF141571">
    <property type="entry name" value="Pentapeptide repeat-like"/>
    <property type="match status" value="1"/>
</dbReference>
<accession>Q4C826</accession>
<evidence type="ECO:0000313" key="2">
    <source>
        <dbReference type="Proteomes" id="UP000003922"/>
    </source>
</evidence>
<proteinExistence type="predicted"/>
<evidence type="ECO:0000313" key="1">
    <source>
        <dbReference type="EMBL" id="EAM52445.1"/>
    </source>
</evidence>
<dbReference type="Pfam" id="PF00805">
    <property type="entry name" value="Pentapeptide"/>
    <property type="match status" value="1"/>
</dbReference>